<protein>
    <submittedName>
        <fullName evidence="2">Uncharacterized protein</fullName>
    </submittedName>
</protein>
<feature type="compositionally biased region" description="Basic and acidic residues" evidence="1">
    <location>
        <begin position="120"/>
        <end position="131"/>
    </location>
</feature>
<evidence type="ECO:0000313" key="2">
    <source>
        <dbReference type="EMBL" id="GAT47674.1"/>
    </source>
</evidence>
<name>A0ABQ0L938_MYCCL</name>
<organism evidence="2 3">
    <name type="scientific">Mycena chlorophos</name>
    <name type="common">Agaric fungus</name>
    <name type="synonym">Agaricus chlorophos</name>
    <dbReference type="NCBI Taxonomy" id="658473"/>
    <lineage>
        <taxon>Eukaryota</taxon>
        <taxon>Fungi</taxon>
        <taxon>Dikarya</taxon>
        <taxon>Basidiomycota</taxon>
        <taxon>Agaricomycotina</taxon>
        <taxon>Agaricomycetes</taxon>
        <taxon>Agaricomycetidae</taxon>
        <taxon>Agaricales</taxon>
        <taxon>Marasmiineae</taxon>
        <taxon>Mycenaceae</taxon>
        <taxon>Mycena</taxon>
    </lineage>
</organism>
<feature type="region of interest" description="Disordered" evidence="1">
    <location>
        <begin position="19"/>
        <end position="131"/>
    </location>
</feature>
<sequence length="131" mass="14569">MSREYHVARISCRSLVSALRVKQSQGKLTESKPRRPGNKHSRPYLPPSRRATLDAQSAQNPPTTSTPHLPRPDPSSPFTPKSARISSRQRDKKHAASGCLRAQLPTRTTTTSTPDPEEQEQGRDDAFDTAR</sequence>
<gene>
    <name evidence="2" type="ORF">MCHLO_05127</name>
</gene>
<evidence type="ECO:0000256" key="1">
    <source>
        <dbReference type="SAM" id="MobiDB-lite"/>
    </source>
</evidence>
<dbReference type="Proteomes" id="UP000815677">
    <property type="component" value="Unassembled WGS sequence"/>
</dbReference>
<dbReference type="EMBL" id="DF843875">
    <property type="protein sequence ID" value="GAT47674.1"/>
    <property type="molecule type" value="Genomic_DNA"/>
</dbReference>
<reference evidence="2" key="1">
    <citation type="submission" date="2014-09" db="EMBL/GenBank/DDBJ databases">
        <title>Genome sequence of the luminous mushroom Mycena chlorophos for searching fungal bioluminescence genes.</title>
        <authorList>
            <person name="Tanaka Y."/>
            <person name="Kasuga D."/>
            <person name="Oba Y."/>
            <person name="Hase S."/>
            <person name="Sato K."/>
            <person name="Oba Y."/>
            <person name="Sakakibara Y."/>
        </authorList>
    </citation>
    <scope>NUCLEOTIDE SEQUENCE</scope>
</reference>
<evidence type="ECO:0000313" key="3">
    <source>
        <dbReference type="Proteomes" id="UP000815677"/>
    </source>
</evidence>
<feature type="compositionally biased region" description="Polar residues" evidence="1">
    <location>
        <begin position="54"/>
        <end position="67"/>
    </location>
</feature>
<accession>A0ABQ0L938</accession>
<feature type="compositionally biased region" description="Low complexity" evidence="1">
    <location>
        <begin position="103"/>
        <end position="114"/>
    </location>
</feature>
<keyword evidence="3" id="KW-1185">Reference proteome</keyword>
<proteinExistence type="predicted"/>